<organism evidence="3 4">
    <name type="scientific">Nocardioides marmorisolisilvae</name>
    <dbReference type="NCBI Taxonomy" id="1542737"/>
    <lineage>
        <taxon>Bacteria</taxon>
        <taxon>Bacillati</taxon>
        <taxon>Actinomycetota</taxon>
        <taxon>Actinomycetes</taxon>
        <taxon>Propionibacteriales</taxon>
        <taxon>Nocardioidaceae</taxon>
        <taxon>Nocardioides</taxon>
    </lineage>
</organism>
<gene>
    <name evidence="3" type="ORF">EFL95_15295</name>
</gene>
<evidence type="ECO:0000313" key="4">
    <source>
        <dbReference type="Proteomes" id="UP000277094"/>
    </source>
</evidence>
<dbReference type="EMBL" id="RJSG01000002">
    <property type="protein sequence ID" value="RNL80258.1"/>
    <property type="molecule type" value="Genomic_DNA"/>
</dbReference>
<proteinExistence type="predicted"/>
<feature type="region of interest" description="Disordered" evidence="1">
    <location>
        <begin position="60"/>
        <end position="81"/>
    </location>
</feature>
<sequence>MSPLSPGVLGGAAVVASPALAGVLDGTMPLDVALTRYLIAVGICWVVISIVVELAFPAPGTVRPAPVKSEMPAESDSDHAS</sequence>
<reference evidence="3 4" key="1">
    <citation type="submission" date="2018-11" db="EMBL/GenBank/DDBJ databases">
        <authorList>
            <person name="Li F."/>
        </authorList>
    </citation>
    <scope>NUCLEOTIDE SEQUENCE [LARGE SCALE GENOMIC DNA]</scope>
    <source>
        <strain evidence="3 4">KIS18-7</strain>
    </source>
</reference>
<dbReference type="OrthoDB" id="3830972at2"/>
<dbReference type="RefSeq" id="WP_123234759.1">
    <property type="nucleotide sequence ID" value="NZ_RJSG01000002.1"/>
</dbReference>
<dbReference type="AlphaFoldDB" id="A0A3N0DXB0"/>
<accession>A0A3N0DXB0</accession>
<keyword evidence="2" id="KW-1133">Transmembrane helix</keyword>
<evidence type="ECO:0000256" key="2">
    <source>
        <dbReference type="SAM" id="Phobius"/>
    </source>
</evidence>
<name>A0A3N0DXB0_9ACTN</name>
<evidence type="ECO:0000256" key="1">
    <source>
        <dbReference type="SAM" id="MobiDB-lite"/>
    </source>
</evidence>
<feature type="transmembrane region" description="Helical" evidence="2">
    <location>
        <begin position="37"/>
        <end position="56"/>
    </location>
</feature>
<keyword evidence="2" id="KW-0812">Transmembrane</keyword>
<comment type="caution">
    <text evidence="3">The sequence shown here is derived from an EMBL/GenBank/DDBJ whole genome shotgun (WGS) entry which is preliminary data.</text>
</comment>
<keyword evidence="4" id="KW-1185">Reference proteome</keyword>
<dbReference type="Proteomes" id="UP000277094">
    <property type="component" value="Unassembled WGS sequence"/>
</dbReference>
<keyword evidence="2" id="KW-0472">Membrane</keyword>
<protein>
    <submittedName>
        <fullName evidence="3">Uncharacterized protein</fullName>
    </submittedName>
</protein>
<evidence type="ECO:0000313" key="3">
    <source>
        <dbReference type="EMBL" id="RNL80258.1"/>
    </source>
</evidence>